<sequence>MRNWVDRLLAITKTALHLKFTTTYIIKKYILKQILTLFFSLLYIFSAAQDQEICNCEALKKARDSSRKTDSYHYKITRKQALTPPFKFISIQYLKRFSRSENIIDSLETKIASAASKVLSDSLLGNYKVRDSIKKIEFAKQYGDIPWPLIVKTGKFNNTIAILYQTDSFFNVKYYLRISMDNGETWKNYYTGMEKNNNYFFKSNSQFPLWKNSHHLQIEADIVRMTRPLTFPHGGPEYETLKNNALVVINIDEIIKDSDGDGLNDLEEKMELFTNPHSKDTDNDGVSDSEDNNPKYKTIDNDFTKALLAAIYGEYDLINNPDPLTIEFIVNLKTFKEDFASQRERYNSYSNNDKKSFLDRLQYDVIVTDDDNLRRADTLGKKIIFLTSKEFSKYVQQSFSNLYVPVYSKLFKCDDKKDTYILIHSGVSRGETYVITRVPEGWNIKVINHWIT</sequence>
<dbReference type="Proteomes" id="UP000236413">
    <property type="component" value="Unassembled WGS sequence"/>
</dbReference>
<comment type="caution">
    <text evidence="2">The sequence shown here is derived from an EMBL/GenBank/DDBJ whole genome shotgun (WGS) entry which is preliminary data.</text>
</comment>
<dbReference type="SUPFAM" id="SSF103647">
    <property type="entry name" value="TSP type-3 repeat"/>
    <property type="match status" value="1"/>
</dbReference>
<dbReference type="GO" id="GO:0005509">
    <property type="term" value="F:calcium ion binding"/>
    <property type="evidence" value="ECO:0007669"/>
    <property type="project" value="InterPro"/>
</dbReference>
<feature type="region of interest" description="Disordered" evidence="1">
    <location>
        <begin position="272"/>
        <end position="296"/>
    </location>
</feature>
<evidence type="ECO:0000313" key="3">
    <source>
        <dbReference type="Proteomes" id="UP000236413"/>
    </source>
</evidence>
<dbReference type="EMBL" id="PPEG02000011">
    <property type="protein sequence ID" value="PWN58498.1"/>
    <property type="molecule type" value="Genomic_DNA"/>
</dbReference>
<feature type="compositionally biased region" description="Basic and acidic residues" evidence="1">
    <location>
        <begin position="272"/>
        <end position="282"/>
    </location>
</feature>
<gene>
    <name evidence="2" type="ORF">C1634_023410</name>
</gene>
<protein>
    <submittedName>
        <fullName evidence="2">Uncharacterized protein</fullName>
    </submittedName>
</protein>
<name>A0A316WHB2_9FLAO</name>
<evidence type="ECO:0000313" key="2">
    <source>
        <dbReference type="EMBL" id="PWN58498.1"/>
    </source>
</evidence>
<evidence type="ECO:0000256" key="1">
    <source>
        <dbReference type="SAM" id="MobiDB-lite"/>
    </source>
</evidence>
<accession>A0A316WHB2</accession>
<dbReference type="AlphaFoldDB" id="A0A316WHB2"/>
<dbReference type="Gene3D" id="4.10.1080.10">
    <property type="entry name" value="TSP type-3 repeat"/>
    <property type="match status" value="1"/>
</dbReference>
<organism evidence="2 3">
    <name type="scientific">Chryseobacterium viscerum</name>
    <dbReference type="NCBI Taxonomy" id="1037377"/>
    <lineage>
        <taxon>Bacteria</taxon>
        <taxon>Pseudomonadati</taxon>
        <taxon>Bacteroidota</taxon>
        <taxon>Flavobacteriia</taxon>
        <taxon>Flavobacteriales</taxon>
        <taxon>Weeksellaceae</taxon>
        <taxon>Chryseobacterium group</taxon>
        <taxon>Chryseobacterium</taxon>
    </lineage>
</organism>
<reference evidence="2 3" key="1">
    <citation type="submission" date="2018-04" db="EMBL/GenBank/DDBJ databases">
        <title>Chryseobacterium oncorhynchi 701B-08T from rainbow trout, and Chryseobacterium viscerum 687B-08T from diseased fish.</title>
        <authorList>
            <person name="Jeong J.-J."/>
            <person name="Lee Y.J."/>
            <person name="Pathiraja D."/>
            <person name="Park B."/>
            <person name="Choi I.-G."/>
            <person name="Kim K.D."/>
        </authorList>
    </citation>
    <scope>NUCLEOTIDE SEQUENCE [LARGE SCALE GENOMIC DNA]</scope>
    <source>
        <strain evidence="2 3">687B-08</strain>
    </source>
</reference>
<proteinExistence type="predicted"/>
<dbReference type="InterPro" id="IPR028974">
    <property type="entry name" value="TSP_type-3_rpt"/>
</dbReference>